<dbReference type="RefSeq" id="WP_116098310.1">
    <property type="nucleotide sequence ID" value="NZ_QNVU01000013.1"/>
</dbReference>
<accession>A0A3D9BBP4</accession>
<evidence type="ECO:0000313" key="3">
    <source>
        <dbReference type="EMBL" id="REC50742.1"/>
    </source>
</evidence>
<dbReference type="AlphaFoldDB" id="A0A3D9BBP4"/>
<gene>
    <name evidence="3" type="ORF">DRF68_08550</name>
</gene>
<dbReference type="InterPro" id="IPR011856">
    <property type="entry name" value="tRNA_endonuc-like_dom_sf"/>
</dbReference>
<dbReference type="GO" id="GO:0003676">
    <property type="term" value="F:nucleic acid binding"/>
    <property type="evidence" value="ECO:0007669"/>
    <property type="project" value="InterPro"/>
</dbReference>
<reference evidence="3 4" key="1">
    <citation type="journal article" date="2004" name="Emerg. Infect. Dis.">
        <title>Amoebae-resisting bacteria isolated from human nasal swabs by amoebal coculture.</title>
        <authorList>
            <person name="Greub G."/>
            <person name="La Scola B."/>
            <person name="Raoult D."/>
        </authorList>
    </citation>
    <scope>NUCLEOTIDE SEQUENCE [LARGE SCALE GENOMIC DNA]</scope>
    <source>
        <strain evidence="3 4">CCUG 51329</strain>
    </source>
</reference>
<evidence type="ECO:0000313" key="4">
    <source>
        <dbReference type="Proteomes" id="UP000256924"/>
    </source>
</evidence>
<sequence length="369" mass="43082">MSDDLTTKQLLNDISALLENARNKVVVAVNQTIVLTYYEIGRMIVEDEQNGEDRAEYGKAVLKDLSLHLTEKFGKGFSVSNLKQIRQFYIVYSKGQTPSVFLQDSDKHNEKGQTLSDESGVITNQKPARQDSIKFNLSWSHYLKLMRINDSNERKFYEIESYKNNWSLRELQRQYDSALYARLSLSKNKEEILQLAEKGQIIEKPKDLIKDPYVLEFLGLSEKPHYSENELESELIDKLEHFLLELGTGFTFVARQDRITFDEKQFRIDLVFYNRVLRCFVLIDLKIGELKHQDIGQMQMYVNYYDREKRLEGENKTIGIVLCQDKSEALVRYTLPEDNEQIFASKYFTILPSKQDFINILNSDNGKIS</sequence>
<comment type="caution">
    <text evidence="3">The sequence shown here is derived from an EMBL/GenBank/DDBJ whole genome shotgun (WGS) entry which is preliminary data.</text>
</comment>
<dbReference type="Gene3D" id="3.40.1350.10">
    <property type="match status" value="1"/>
</dbReference>
<protein>
    <recommendedName>
        <fullName evidence="5">DUF1016 domain-containing protein</fullName>
    </recommendedName>
</protein>
<dbReference type="InterPro" id="IPR041527">
    <property type="entry name" value="YhcG_N"/>
</dbReference>
<name>A0A3D9BBP4_9FLAO</name>
<evidence type="ECO:0008006" key="5">
    <source>
        <dbReference type="Google" id="ProtNLM"/>
    </source>
</evidence>
<dbReference type="EMBL" id="QNVU01000013">
    <property type="protein sequence ID" value="REC50742.1"/>
    <property type="molecule type" value="Genomic_DNA"/>
</dbReference>
<dbReference type="PANTHER" id="PTHR30547">
    <property type="entry name" value="UNCHARACTERIZED PROTEIN YHCG-RELATED"/>
    <property type="match status" value="1"/>
</dbReference>
<dbReference type="Pfam" id="PF06250">
    <property type="entry name" value="YhcG_C"/>
    <property type="match status" value="1"/>
</dbReference>
<feature type="domain" description="YhcG N-terminal" evidence="2">
    <location>
        <begin position="13"/>
        <end position="182"/>
    </location>
</feature>
<dbReference type="InterPro" id="IPR053148">
    <property type="entry name" value="PD-DEXK-like_domain"/>
</dbReference>
<dbReference type="Proteomes" id="UP000256924">
    <property type="component" value="Unassembled WGS sequence"/>
</dbReference>
<evidence type="ECO:0000259" key="2">
    <source>
        <dbReference type="Pfam" id="PF17761"/>
    </source>
</evidence>
<evidence type="ECO:0000259" key="1">
    <source>
        <dbReference type="Pfam" id="PF06250"/>
    </source>
</evidence>
<feature type="domain" description="YhcG PDDEXK nuclease" evidence="1">
    <location>
        <begin position="207"/>
        <end position="355"/>
    </location>
</feature>
<dbReference type="InterPro" id="IPR009362">
    <property type="entry name" value="YhcG_C"/>
</dbReference>
<dbReference type="Pfam" id="PF17761">
    <property type="entry name" value="DUF1016_N"/>
    <property type="match status" value="1"/>
</dbReference>
<dbReference type="PANTHER" id="PTHR30547:SF5">
    <property type="entry name" value="NUCLEASE YHCG-RELATED"/>
    <property type="match status" value="1"/>
</dbReference>
<keyword evidence="4" id="KW-1185">Reference proteome</keyword>
<proteinExistence type="predicted"/>
<organism evidence="3 4">
    <name type="scientific">Candidatus Chryseobacterium massiliense</name>
    <dbReference type="NCBI Taxonomy" id="204089"/>
    <lineage>
        <taxon>Bacteria</taxon>
        <taxon>Pseudomonadati</taxon>
        <taxon>Bacteroidota</taxon>
        <taxon>Flavobacteriia</taxon>
        <taxon>Flavobacteriales</taxon>
        <taxon>Weeksellaceae</taxon>
        <taxon>Chryseobacterium group</taxon>
        <taxon>Chryseobacterium</taxon>
    </lineage>
</organism>